<gene>
    <name evidence="1" type="ORF">C6Y40_22715</name>
</gene>
<comment type="caution">
    <text evidence="1">The sequence shown here is derived from an EMBL/GenBank/DDBJ whole genome shotgun (WGS) entry which is preliminary data.</text>
</comment>
<evidence type="ECO:0000313" key="1">
    <source>
        <dbReference type="EMBL" id="PRO71282.1"/>
    </source>
</evidence>
<accession>A0A2S9V492</accession>
<name>A0A2S9V492_9ALTE</name>
<protein>
    <submittedName>
        <fullName evidence="1">Uncharacterized protein</fullName>
    </submittedName>
</protein>
<organism evidence="1 2">
    <name type="scientific">Alteromonas alba</name>
    <dbReference type="NCBI Taxonomy" id="2079529"/>
    <lineage>
        <taxon>Bacteria</taxon>
        <taxon>Pseudomonadati</taxon>
        <taxon>Pseudomonadota</taxon>
        <taxon>Gammaproteobacteria</taxon>
        <taxon>Alteromonadales</taxon>
        <taxon>Alteromonadaceae</taxon>
        <taxon>Alteromonas/Salinimonas group</taxon>
        <taxon>Alteromonas</taxon>
    </lineage>
</organism>
<dbReference type="EMBL" id="PVNP01000208">
    <property type="protein sequence ID" value="PRO71282.1"/>
    <property type="molecule type" value="Genomic_DNA"/>
</dbReference>
<proteinExistence type="predicted"/>
<evidence type="ECO:0000313" key="2">
    <source>
        <dbReference type="Proteomes" id="UP000238949"/>
    </source>
</evidence>
<dbReference type="AlphaFoldDB" id="A0A2S9V492"/>
<keyword evidence="2" id="KW-1185">Reference proteome</keyword>
<dbReference type="Proteomes" id="UP000238949">
    <property type="component" value="Unassembled WGS sequence"/>
</dbReference>
<reference evidence="2" key="1">
    <citation type="journal article" date="2020" name="Int. J. Syst. Evol. Microbiol.">
        <title>Alteromonas alba sp. nov., a marine bacterium isolated from the seawater of the West Pacific Ocean.</title>
        <authorList>
            <person name="Sun C."/>
            <person name="Wu Y.-H."/>
            <person name="Xamxidin M."/>
            <person name="Cheng H."/>
            <person name="Xu X.-W."/>
        </authorList>
    </citation>
    <scope>NUCLEOTIDE SEQUENCE [LARGE SCALE GENOMIC DNA]</scope>
    <source>
        <strain evidence="2">190</strain>
    </source>
</reference>
<sequence length="208" mass="23792">MQKLKRWVDQEKKNETNAWSLVVKLSALKTYIAFCDIKKFDPFSQAGYLYYAGNSGELRRLVDIASEPKKYQFQYHNGEEFGLLESSALQKKMNLDSMLPVLDFDVSDMQATLKSFTGEITDFATLPYTSSEWYALVRRTQLLFFSLVTQLIAFKEENPESPPPQYLENIVVERIDNRDITITLGRKNGSASEGLVTCSNRFTQPVKG</sequence>